<evidence type="ECO:0000256" key="2">
    <source>
        <dbReference type="ARBA" id="ARBA00023163"/>
    </source>
</evidence>
<dbReference type="EMBL" id="JAUYVO010000004">
    <property type="protein sequence ID" value="MDP2522452.1"/>
    <property type="molecule type" value="Genomic_DNA"/>
</dbReference>
<dbReference type="Pfam" id="PF04353">
    <property type="entry name" value="Rsd_AlgQ"/>
    <property type="match status" value="1"/>
</dbReference>
<evidence type="ECO:0000256" key="1">
    <source>
        <dbReference type="ARBA" id="ARBA00023015"/>
    </source>
</evidence>
<evidence type="ECO:0000313" key="4">
    <source>
        <dbReference type="EMBL" id="MDO6453407.1"/>
    </source>
</evidence>
<dbReference type="Proteomes" id="UP001177341">
    <property type="component" value="Unassembled WGS sequence"/>
</dbReference>
<dbReference type="AlphaFoldDB" id="A0AAW7XGV8"/>
<evidence type="ECO:0000313" key="6">
    <source>
        <dbReference type="Proteomes" id="UP001169862"/>
    </source>
</evidence>
<organism evidence="4 6">
    <name type="scientific">Neptunomonas phycophila</name>
    <dbReference type="NCBI Taxonomy" id="1572645"/>
    <lineage>
        <taxon>Bacteria</taxon>
        <taxon>Pseudomonadati</taxon>
        <taxon>Pseudomonadota</taxon>
        <taxon>Gammaproteobacteria</taxon>
        <taxon>Oceanospirillales</taxon>
        <taxon>Oceanospirillaceae</taxon>
        <taxon>Neptunomonas</taxon>
    </lineage>
</organism>
<evidence type="ECO:0000313" key="5">
    <source>
        <dbReference type="EMBL" id="MDP2522452.1"/>
    </source>
</evidence>
<name>A0AAW7XGV8_9GAMM</name>
<dbReference type="InterPro" id="IPR038309">
    <property type="entry name" value="Rsd/AlgQ_sf"/>
</dbReference>
<keyword evidence="1 3" id="KW-0805">Transcription regulation</keyword>
<proteinExistence type="inferred from homology"/>
<dbReference type="Proteomes" id="UP001169862">
    <property type="component" value="Unassembled WGS sequence"/>
</dbReference>
<comment type="caution">
    <text evidence="4">The sequence shown here is derived from an EMBL/GenBank/DDBJ whole genome shotgun (WGS) entry which is preliminary data.</text>
</comment>
<dbReference type="InterPro" id="IPR007448">
    <property type="entry name" value="Sigma70_reg_Rsd_AlgQ"/>
</dbReference>
<keyword evidence="2 3" id="KW-0804">Transcription</keyword>
<reference evidence="4" key="1">
    <citation type="submission" date="2023-07" db="EMBL/GenBank/DDBJ databases">
        <title>Genome content predicts the carbon catabolic preferences of heterotrophic bacteria.</title>
        <authorList>
            <person name="Gralka M."/>
        </authorList>
    </citation>
    <scope>NUCLEOTIDE SEQUENCE</scope>
    <source>
        <strain evidence="5">5G01</strain>
        <strain evidence="4">I2M16</strain>
    </source>
</reference>
<keyword evidence="7" id="KW-1185">Reference proteome</keyword>
<gene>
    <name evidence="4" type="ORF">Q4490_07500</name>
    <name evidence="5" type="ORF">Q8W30_07680</name>
</gene>
<dbReference type="PIRSF" id="PIRSF016548">
    <property type="entry name" value="Rsd_AlgQ"/>
    <property type="match status" value="1"/>
</dbReference>
<evidence type="ECO:0000256" key="3">
    <source>
        <dbReference type="RuleBase" id="RU004409"/>
    </source>
</evidence>
<protein>
    <submittedName>
        <fullName evidence="4">Rsd/AlgQ family anti-sigma factor</fullName>
    </submittedName>
</protein>
<dbReference type="RefSeq" id="WP_075179444.1">
    <property type="nucleotide sequence ID" value="NZ_CP041336.1"/>
</dbReference>
<dbReference type="GO" id="GO:0006355">
    <property type="term" value="P:regulation of DNA-templated transcription"/>
    <property type="evidence" value="ECO:0007669"/>
    <property type="project" value="InterPro"/>
</dbReference>
<dbReference type="Gene3D" id="1.20.120.1370">
    <property type="entry name" value="Regulator of RNA polymerase sigma(70) subunit, domain 4"/>
    <property type="match status" value="1"/>
</dbReference>
<sequence>MLEKCQNAKERWGGVSNIIDNWLEARQKLISQFVALPSTEVKNLESKIGQFCTAMMDYLSSGHFEVYEQLLREGSEYDDGGLEKAQKLFPLIQPTTDAALDFNDAYSSFSSPTVQQIREFSFQLSTLGENIEERFTLEDQLIEVLHTAHRDIVMSTEEAQV</sequence>
<dbReference type="EMBL" id="JAUOPG010000004">
    <property type="protein sequence ID" value="MDO6453407.1"/>
    <property type="molecule type" value="Genomic_DNA"/>
</dbReference>
<accession>A0AAW7XGV8</accession>
<comment type="similarity">
    <text evidence="3">Belongs to the Rsd/AlgQ family.</text>
</comment>
<dbReference type="GeneID" id="89457808"/>
<dbReference type="NCBIfam" id="NF008723">
    <property type="entry name" value="PRK11718.1"/>
    <property type="match status" value="1"/>
</dbReference>
<evidence type="ECO:0000313" key="7">
    <source>
        <dbReference type="Proteomes" id="UP001177341"/>
    </source>
</evidence>